<feature type="region of interest" description="Disordered" evidence="1">
    <location>
        <begin position="284"/>
        <end position="310"/>
    </location>
</feature>
<evidence type="ECO:0000313" key="4">
    <source>
        <dbReference type="Proteomes" id="UP000076929"/>
    </source>
</evidence>
<dbReference type="GO" id="GO:0008199">
    <property type="term" value="F:ferric iron binding"/>
    <property type="evidence" value="ECO:0007669"/>
    <property type="project" value="InterPro"/>
</dbReference>
<dbReference type="PANTHER" id="PTHR34315:SF1">
    <property type="entry name" value="INTRADIOL RING-CLEAVAGE DIOXYGENASES DOMAIN-CONTAINING PROTEIN-RELATED"/>
    <property type="match status" value="1"/>
</dbReference>
<dbReference type="Gene3D" id="2.60.130.10">
    <property type="entry name" value="Aromatic compound dioxygenase"/>
    <property type="match status" value="1"/>
</dbReference>
<accession>A0A172QQK7</accession>
<dbReference type="EMBL" id="CP015622">
    <property type="protein sequence ID" value="ANE02977.1"/>
    <property type="molecule type" value="Genomic_DNA"/>
</dbReference>
<dbReference type="RefSeq" id="WP_066563750.1">
    <property type="nucleotide sequence ID" value="NZ_CP015622.1"/>
</dbReference>
<protein>
    <submittedName>
        <fullName evidence="3">3,4-dioxygenase subunit beta</fullName>
    </submittedName>
</protein>
<dbReference type="InterPro" id="IPR000627">
    <property type="entry name" value="Intradiol_dOase_C"/>
</dbReference>
<dbReference type="InterPro" id="IPR015889">
    <property type="entry name" value="Intradiol_dOase_core"/>
</dbReference>
<evidence type="ECO:0000256" key="1">
    <source>
        <dbReference type="SAM" id="MobiDB-lite"/>
    </source>
</evidence>
<reference evidence="3 4" key="1">
    <citation type="submission" date="2016-05" db="EMBL/GenBank/DDBJ databases">
        <title>Complete genome sequence of Corynebacterium crudilactis, a new Corynebacterium species isolated from raw cow's milk.</title>
        <authorList>
            <person name="Christian R."/>
            <person name="Zimmermann J."/>
            <person name="Lipski A."/>
            <person name="Kalinowski J."/>
        </authorList>
    </citation>
    <scope>NUCLEOTIDE SEQUENCE [LARGE SCALE GENOMIC DNA]</scope>
    <source>
        <strain evidence="3 4">JZ16</strain>
    </source>
</reference>
<evidence type="ECO:0000313" key="3">
    <source>
        <dbReference type="EMBL" id="ANE02977.1"/>
    </source>
</evidence>
<keyword evidence="3" id="KW-0223">Dioxygenase</keyword>
<name>A0A172QQK7_9CORY</name>
<dbReference type="KEGG" id="ccjz:ccrud_01250"/>
<keyword evidence="3" id="KW-0560">Oxidoreductase</keyword>
<dbReference type="Proteomes" id="UP000076929">
    <property type="component" value="Chromosome"/>
</dbReference>
<dbReference type="SUPFAM" id="SSF49482">
    <property type="entry name" value="Aromatic compound dioxygenase"/>
    <property type="match status" value="1"/>
</dbReference>
<proteinExistence type="predicted"/>
<sequence>MRQFEGRTLPHQLDDVEDQGLGFDLGTVFSRRTVLGALGLSGVGVALAACSPNSTTTAPTTTTTTTPTSEAVTAFTELKSETAGPYPGDGSNGPDVLELSGVERQDITTSIDSDTVAEGVPLTLTMNIVDMSKNNQPMEGAAVYIWHCDAPGRYSMYDSELANETYLRGVQITDKYGQVTFDTIFPGCYTGRWAHIHFEVFPDRASITDSTNNILTSQIALDETAAASVYALDVYGNSLSNLNNISLESDNVFSDGWDQQMAHLTGDATNGFIASIDIPIDPTTEQIQSMGGPGGNAPGGPDGMAPPQRP</sequence>
<feature type="compositionally biased region" description="Gly residues" evidence="1">
    <location>
        <begin position="291"/>
        <end position="302"/>
    </location>
</feature>
<dbReference type="CDD" id="cd03457">
    <property type="entry name" value="intradiol_dioxygenase_like"/>
    <property type="match status" value="1"/>
</dbReference>
<feature type="domain" description="Intradiol ring-cleavage dioxygenases" evidence="2">
    <location>
        <begin position="93"/>
        <end position="192"/>
    </location>
</feature>
<keyword evidence="4" id="KW-1185">Reference proteome</keyword>
<dbReference type="InterPro" id="IPR006311">
    <property type="entry name" value="TAT_signal"/>
</dbReference>
<organism evidence="3 4">
    <name type="scientific">Corynebacterium crudilactis</name>
    <dbReference type="NCBI Taxonomy" id="1652495"/>
    <lineage>
        <taxon>Bacteria</taxon>
        <taxon>Bacillati</taxon>
        <taxon>Actinomycetota</taxon>
        <taxon>Actinomycetes</taxon>
        <taxon>Mycobacteriales</taxon>
        <taxon>Corynebacteriaceae</taxon>
        <taxon>Corynebacterium</taxon>
    </lineage>
</organism>
<dbReference type="OrthoDB" id="9800887at2"/>
<dbReference type="PANTHER" id="PTHR34315">
    <property type="match status" value="1"/>
</dbReference>
<dbReference type="GO" id="GO:0016702">
    <property type="term" value="F:oxidoreductase activity, acting on single donors with incorporation of molecular oxygen, incorporation of two atoms of oxygen"/>
    <property type="evidence" value="ECO:0007669"/>
    <property type="project" value="InterPro"/>
</dbReference>
<evidence type="ECO:0000259" key="2">
    <source>
        <dbReference type="Pfam" id="PF00775"/>
    </source>
</evidence>
<gene>
    <name evidence="3" type="ORF">ccrud_01250</name>
</gene>
<dbReference type="PROSITE" id="PS51318">
    <property type="entry name" value="TAT"/>
    <property type="match status" value="1"/>
</dbReference>
<dbReference type="Pfam" id="PF00775">
    <property type="entry name" value="Dioxygenase_C"/>
    <property type="match status" value="1"/>
</dbReference>
<dbReference type="AlphaFoldDB" id="A0A172QQK7"/>